<dbReference type="SUPFAM" id="SSF53098">
    <property type="entry name" value="Ribonuclease H-like"/>
    <property type="match status" value="1"/>
</dbReference>
<feature type="domain" description="RNase H type-1" evidence="1">
    <location>
        <begin position="263"/>
        <end position="384"/>
    </location>
</feature>
<dbReference type="GO" id="GO:0004523">
    <property type="term" value="F:RNA-DNA hybrid ribonuclease activity"/>
    <property type="evidence" value="ECO:0007669"/>
    <property type="project" value="InterPro"/>
</dbReference>
<dbReference type="STRING" id="56857.A0A200R2E3"/>
<dbReference type="Pfam" id="PF13966">
    <property type="entry name" value="zf-RVT"/>
    <property type="match status" value="1"/>
</dbReference>
<dbReference type="InterPro" id="IPR036397">
    <property type="entry name" value="RNaseH_sf"/>
</dbReference>
<name>A0A200R2E3_MACCD</name>
<dbReference type="OrthoDB" id="1906820at2759"/>
<dbReference type="InParanoid" id="A0A200R2E3"/>
<comment type="caution">
    <text evidence="3">The sequence shown here is derived from an EMBL/GenBank/DDBJ whole genome shotgun (WGS) entry which is preliminary data.</text>
</comment>
<dbReference type="GO" id="GO:0003676">
    <property type="term" value="F:nucleic acid binding"/>
    <property type="evidence" value="ECO:0007669"/>
    <property type="project" value="InterPro"/>
</dbReference>
<dbReference type="AlphaFoldDB" id="A0A200R2E3"/>
<evidence type="ECO:0000313" key="4">
    <source>
        <dbReference type="Proteomes" id="UP000195402"/>
    </source>
</evidence>
<proteinExistence type="predicted"/>
<keyword evidence="4" id="KW-1185">Reference proteome</keyword>
<accession>A0A200R2E3</accession>
<protein>
    <submittedName>
        <fullName evidence="3">Reverse transcriptase zinc-binding domain</fullName>
    </submittedName>
</protein>
<feature type="domain" description="Reverse transcriptase zinc-binding" evidence="2">
    <location>
        <begin position="96"/>
        <end position="186"/>
    </location>
</feature>
<reference evidence="3 4" key="1">
    <citation type="journal article" date="2017" name="Mol. Plant">
        <title>The Genome of Medicinal Plant Macleaya cordata Provides New Insights into Benzylisoquinoline Alkaloids Metabolism.</title>
        <authorList>
            <person name="Liu X."/>
            <person name="Liu Y."/>
            <person name="Huang P."/>
            <person name="Ma Y."/>
            <person name="Qing Z."/>
            <person name="Tang Q."/>
            <person name="Cao H."/>
            <person name="Cheng P."/>
            <person name="Zheng Y."/>
            <person name="Yuan Z."/>
            <person name="Zhou Y."/>
            <person name="Liu J."/>
            <person name="Tang Z."/>
            <person name="Zhuo Y."/>
            <person name="Zhang Y."/>
            <person name="Yu L."/>
            <person name="Huang J."/>
            <person name="Yang P."/>
            <person name="Peng Q."/>
            <person name="Zhang J."/>
            <person name="Jiang W."/>
            <person name="Zhang Z."/>
            <person name="Lin K."/>
            <person name="Ro D.K."/>
            <person name="Chen X."/>
            <person name="Xiong X."/>
            <person name="Shang Y."/>
            <person name="Huang S."/>
            <person name="Zeng J."/>
        </authorList>
    </citation>
    <scope>NUCLEOTIDE SEQUENCE [LARGE SCALE GENOMIC DNA]</scope>
    <source>
        <strain evidence="4">cv. BLH2017</strain>
        <tissue evidence="3">Root</tissue>
    </source>
</reference>
<evidence type="ECO:0000313" key="3">
    <source>
        <dbReference type="EMBL" id="OVA16897.1"/>
    </source>
</evidence>
<dbReference type="InterPro" id="IPR044730">
    <property type="entry name" value="RNase_H-like_dom_plant"/>
</dbReference>
<dbReference type="InterPro" id="IPR012337">
    <property type="entry name" value="RNaseH-like_sf"/>
</dbReference>
<dbReference type="CDD" id="cd06222">
    <property type="entry name" value="RNase_H_like"/>
    <property type="match status" value="1"/>
</dbReference>
<dbReference type="OMA" id="DICIWED"/>
<dbReference type="EMBL" id="MVGT01000459">
    <property type="protein sequence ID" value="OVA16897.1"/>
    <property type="molecule type" value="Genomic_DNA"/>
</dbReference>
<dbReference type="Gene3D" id="3.30.420.10">
    <property type="entry name" value="Ribonuclease H-like superfamily/Ribonuclease H"/>
    <property type="match status" value="1"/>
</dbReference>
<keyword evidence="3" id="KW-0695">RNA-directed DNA polymerase</keyword>
<organism evidence="3 4">
    <name type="scientific">Macleaya cordata</name>
    <name type="common">Five-seeded plume-poppy</name>
    <name type="synonym">Bocconia cordata</name>
    <dbReference type="NCBI Taxonomy" id="56857"/>
    <lineage>
        <taxon>Eukaryota</taxon>
        <taxon>Viridiplantae</taxon>
        <taxon>Streptophyta</taxon>
        <taxon>Embryophyta</taxon>
        <taxon>Tracheophyta</taxon>
        <taxon>Spermatophyta</taxon>
        <taxon>Magnoliopsida</taxon>
        <taxon>Ranunculales</taxon>
        <taxon>Papaveraceae</taxon>
        <taxon>Papaveroideae</taxon>
        <taxon>Macleaya</taxon>
    </lineage>
</organism>
<sequence>MIDNICWAIGDCTDICIWEDPWIPTIRGFKPATPQSRPLSIYRVCDLFYSGSKTWNLPLLQSMFTNFEVQEIQRIHIPSFHQKDRLLWIKTKNGEFTTKSFYKPVQDSLPSSSNCLVSSFPWTKMWSINTCAPKIKMFAWRLLHGALAIRTKIGRFVDNVNIHCPLCYLCPESIDLLFIHCRVTQQTLFASSLSYRVTDPHLTIHDLLISWINSPNGADCFSYGVSLLWNLWKGRESSIVHSTTTVSHPSQWLPPPLPYVKINVDGALNARASACSAVARDDQCVYKGCGTLFFSHTCDPIEVEAHALFLGLQCAYWMELTHCIIEGDALSIVQYIQGLDVNIPWKIRSVISDIQALVFAFVDVKFVFVPLSLNFVAHELAKFALHNSVSDWWWSPTPPTCILNSLKADVLSV</sequence>
<dbReference type="PANTHER" id="PTHR47723">
    <property type="entry name" value="OS05G0353850 PROTEIN"/>
    <property type="match status" value="1"/>
</dbReference>
<dbReference type="InterPro" id="IPR002156">
    <property type="entry name" value="RNaseH_domain"/>
</dbReference>
<dbReference type="PANTHER" id="PTHR47723:SF19">
    <property type="entry name" value="POLYNUCLEOTIDYL TRANSFERASE, RIBONUCLEASE H-LIKE SUPERFAMILY PROTEIN"/>
    <property type="match status" value="1"/>
</dbReference>
<keyword evidence="3" id="KW-0808">Transferase</keyword>
<dbReference type="InterPro" id="IPR053151">
    <property type="entry name" value="RNase_H-like"/>
</dbReference>
<dbReference type="Pfam" id="PF13456">
    <property type="entry name" value="RVT_3"/>
    <property type="match status" value="1"/>
</dbReference>
<dbReference type="GO" id="GO:0003964">
    <property type="term" value="F:RNA-directed DNA polymerase activity"/>
    <property type="evidence" value="ECO:0007669"/>
    <property type="project" value="UniProtKB-KW"/>
</dbReference>
<gene>
    <name evidence="3" type="ORF">BVC80_9049g24</name>
</gene>
<evidence type="ECO:0000259" key="1">
    <source>
        <dbReference type="Pfam" id="PF13456"/>
    </source>
</evidence>
<dbReference type="Proteomes" id="UP000195402">
    <property type="component" value="Unassembled WGS sequence"/>
</dbReference>
<evidence type="ECO:0000259" key="2">
    <source>
        <dbReference type="Pfam" id="PF13966"/>
    </source>
</evidence>
<dbReference type="InterPro" id="IPR026960">
    <property type="entry name" value="RVT-Znf"/>
</dbReference>
<keyword evidence="3" id="KW-0548">Nucleotidyltransferase</keyword>